<dbReference type="SUPFAM" id="SSF46689">
    <property type="entry name" value="Homeodomain-like"/>
    <property type="match status" value="1"/>
</dbReference>
<protein>
    <submittedName>
        <fullName evidence="4">AcrR family transcriptional regulator</fullName>
    </submittedName>
</protein>
<evidence type="ECO:0000256" key="2">
    <source>
        <dbReference type="PROSITE-ProRule" id="PRU00335"/>
    </source>
</evidence>
<dbReference type="EMBL" id="JACHIR010000001">
    <property type="protein sequence ID" value="MBB5896049.1"/>
    <property type="molecule type" value="Genomic_DNA"/>
</dbReference>
<reference evidence="4 5" key="1">
    <citation type="submission" date="2020-08" db="EMBL/GenBank/DDBJ databases">
        <title>Sequencing the genomes of 1000 actinobacteria strains.</title>
        <authorList>
            <person name="Klenk H.-P."/>
        </authorList>
    </citation>
    <scope>NUCLEOTIDE SEQUENCE [LARGE SCALE GENOMIC DNA]</scope>
    <source>
        <strain evidence="4 5">DSM 43851</strain>
    </source>
</reference>
<dbReference type="PANTHER" id="PTHR30055:SF209">
    <property type="entry name" value="POSSIBLE TRANSCRIPTIONAL REGULATORY PROTEIN (PROBABLY TETR-FAMILY)"/>
    <property type="match status" value="1"/>
</dbReference>
<dbReference type="RefSeq" id="WP_184867758.1">
    <property type="nucleotide sequence ID" value="NZ_JACHIR010000001.1"/>
</dbReference>
<dbReference type="PROSITE" id="PS50977">
    <property type="entry name" value="HTH_TETR_2"/>
    <property type="match status" value="1"/>
</dbReference>
<accession>A0A7W9NKT8</accession>
<dbReference type="GO" id="GO:0003700">
    <property type="term" value="F:DNA-binding transcription factor activity"/>
    <property type="evidence" value="ECO:0007669"/>
    <property type="project" value="TreeGrafter"/>
</dbReference>
<dbReference type="InterPro" id="IPR050109">
    <property type="entry name" value="HTH-type_TetR-like_transc_reg"/>
</dbReference>
<gene>
    <name evidence="4" type="ORF">BJ998_007245</name>
</gene>
<dbReference type="PRINTS" id="PR00455">
    <property type="entry name" value="HTHTETR"/>
</dbReference>
<feature type="domain" description="HTH tetR-type" evidence="3">
    <location>
        <begin position="13"/>
        <end position="72"/>
    </location>
</feature>
<name>A0A7W9NKT8_9PSEU</name>
<feature type="DNA-binding region" description="H-T-H motif" evidence="2">
    <location>
        <begin position="35"/>
        <end position="54"/>
    </location>
</feature>
<keyword evidence="5" id="KW-1185">Reference proteome</keyword>
<evidence type="ECO:0000259" key="3">
    <source>
        <dbReference type="PROSITE" id="PS50977"/>
    </source>
</evidence>
<evidence type="ECO:0000313" key="5">
    <source>
        <dbReference type="Proteomes" id="UP000585638"/>
    </source>
</evidence>
<proteinExistence type="predicted"/>
<dbReference type="Pfam" id="PF00440">
    <property type="entry name" value="TetR_N"/>
    <property type="match status" value="1"/>
</dbReference>
<dbReference type="GO" id="GO:0000976">
    <property type="term" value="F:transcription cis-regulatory region binding"/>
    <property type="evidence" value="ECO:0007669"/>
    <property type="project" value="TreeGrafter"/>
</dbReference>
<dbReference type="Proteomes" id="UP000585638">
    <property type="component" value="Unassembled WGS sequence"/>
</dbReference>
<dbReference type="Gene3D" id="1.10.357.10">
    <property type="entry name" value="Tetracycline Repressor, domain 2"/>
    <property type="match status" value="1"/>
</dbReference>
<organism evidence="4 5">
    <name type="scientific">Kutzneria kofuensis</name>
    <dbReference type="NCBI Taxonomy" id="103725"/>
    <lineage>
        <taxon>Bacteria</taxon>
        <taxon>Bacillati</taxon>
        <taxon>Actinomycetota</taxon>
        <taxon>Actinomycetes</taxon>
        <taxon>Pseudonocardiales</taxon>
        <taxon>Pseudonocardiaceae</taxon>
        <taxon>Kutzneria</taxon>
    </lineage>
</organism>
<comment type="caution">
    <text evidence="4">The sequence shown here is derived from an EMBL/GenBank/DDBJ whole genome shotgun (WGS) entry which is preliminary data.</text>
</comment>
<sequence length="199" mass="21815">MAELTAVQRQRRQVTIDALLDAAERGMIEHGLGVSMDDIATLAQVARRTVFRYFATREDLLSAAVDASCAKHLRSVPEYTGDDWHTWLADVALVRHQANLQAGHLHREFTARPLPARLAQAYARYQEELHRFFRSVADSVWRAAGGDGSTPQPLQQTVAAHLSPMFTQAVVVDAGGTAELAADMAVEAVTATVRRLVGQ</sequence>
<keyword evidence="1 2" id="KW-0238">DNA-binding</keyword>
<dbReference type="PANTHER" id="PTHR30055">
    <property type="entry name" value="HTH-TYPE TRANSCRIPTIONAL REGULATOR RUTR"/>
    <property type="match status" value="1"/>
</dbReference>
<dbReference type="InterPro" id="IPR009057">
    <property type="entry name" value="Homeodomain-like_sf"/>
</dbReference>
<evidence type="ECO:0000313" key="4">
    <source>
        <dbReference type="EMBL" id="MBB5896049.1"/>
    </source>
</evidence>
<dbReference type="AlphaFoldDB" id="A0A7W9NKT8"/>
<dbReference type="InterPro" id="IPR001647">
    <property type="entry name" value="HTH_TetR"/>
</dbReference>
<evidence type="ECO:0000256" key="1">
    <source>
        <dbReference type="ARBA" id="ARBA00023125"/>
    </source>
</evidence>